<dbReference type="Proteomes" id="UP001362999">
    <property type="component" value="Unassembled WGS sequence"/>
</dbReference>
<organism evidence="1 2">
    <name type="scientific">Favolaschia claudopus</name>
    <dbReference type="NCBI Taxonomy" id="2862362"/>
    <lineage>
        <taxon>Eukaryota</taxon>
        <taxon>Fungi</taxon>
        <taxon>Dikarya</taxon>
        <taxon>Basidiomycota</taxon>
        <taxon>Agaricomycotina</taxon>
        <taxon>Agaricomycetes</taxon>
        <taxon>Agaricomycetidae</taxon>
        <taxon>Agaricales</taxon>
        <taxon>Marasmiineae</taxon>
        <taxon>Mycenaceae</taxon>
        <taxon>Favolaschia</taxon>
    </lineage>
</organism>
<dbReference type="AlphaFoldDB" id="A0AAV9ZNR6"/>
<proteinExistence type="predicted"/>
<evidence type="ECO:0000313" key="1">
    <source>
        <dbReference type="EMBL" id="KAK6987838.1"/>
    </source>
</evidence>
<name>A0AAV9ZNR6_9AGAR</name>
<keyword evidence="2" id="KW-1185">Reference proteome</keyword>
<protein>
    <submittedName>
        <fullName evidence="1">Uncharacterized protein</fullName>
    </submittedName>
</protein>
<accession>A0AAV9ZNR6</accession>
<sequence>MGEGSAFLGLQVSIIIGDEPMNAAVGKGPRNETMVRAVQILLSDGMYWMERELHLTLRLHPSRTAIPARSCMLRATGFIFLLHFLFIGAPIRASPFLFSTIFDGRQTASKFDLDFLTPFMTTSSLAIVRTLYSVPLNQPMYASQSANCVEFQFLLNISEMDPTMIAAKRSQQEQDGVLGTVISSLTLGTADITHHPDYLNVEYGFNLSIDAFGGQDLAHHILEWFATPCKELIVAAFNSQIKGIAELLSHIEFSQVNPTDDPWGDNAETSPAIPPCRATFTTR</sequence>
<reference evidence="1 2" key="1">
    <citation type="journal article" date="2024" name="J Genomics">
        <title>Draft genome sequencing and assembly of Favolaschia claudopus CIRM-BRFM 2984 isolated from oak limbs.</title>
        <authorList>
            <person name="Navarro D."/>
            <person name="Drula E."/>
            <person name="Chaduli D."/>
            <person name="Cazenave R."/>
            <person name="Ahrendt S."/>
            <person name="Wang J."/>
            <person name="Lipzen A."/>
            <person name="Daum C."/>
            <person name="Barry K."/>
            <person name="Grigoriev I.V."/>
            <person name="Favel A."/>
            <person name="Rosso M.N."/>
            <person name="Martin F."/>
        </authorList>
    </citation>
    <scope>NUCLEOTIDE SEQUENCE [LARGE SCALE GENOMIC DNA]</scope>
    <source>
        <strain evidence="1 2">CIRM-BRFM 2984</strain>
    </source>
</reference>
<gene>
    <name evidence="1" type="ORF">R3P38DRAFT_3446016</name>
</gene>
<dbReference type="EMBL" id="JAWWNJ010000128">
    <property type="protein sequence ID" value="KAK6987838.1"/>
    <property type="molecule type" value="Genomic_DNA"/>
</dbReference>
<comment type="caution">
    <text evidence="1">The sequence shown here is derived from an EMBL/GenBank/DDBJ whole genome shotgun (WGS) entry which is preliminary data.</text>
</comment>
<evidence type="ECO:0000313" key="2">
    <source>
        <dbReference type="Proteomes" id="UP001362999"/>
    </source>
</evidence>